<dbReference type="EMBL" id="HBIU01038341">
    <property type="protein sequence ID" value="CAE0638756.1"/>
    <property type="molecule type" value="Transcribed_RNA"/>
</dbReference>
<feature type="compositionally biased region" description="Low complexity" evidence="1">
    <location>
        <begin position="269"/>
        <end position="281"/>
    </location>
</feature>
<reference evidence="4" key="1">
    <citation type="submission" date="2021-01" db="EMBL/GenBank/DDBJ databases">
        <authorList>
            <person name="Corre E."/>
            <person name="Pelletier E."/>
            <person name="Niang G."/>
            <person name="Scheremetjew M."/>
            <person name="Finn R."/>
            <person name="Kale V."/>
            <person name="Holt S."/>
            <person name="Cochrane G."/>
            <person name="Meng A."/>
            <person name="Brown T."/>
            <person name="Cohen L."/>
        </authorList>
    </citation>
    <scope>NUCLEOTIDE SEQUENCE</scope>
    <source>
        <strain evidence="4">CCMP3107</strain>
    </source>
</reference>
<proteinExistence type="predicted"/>
<organism evidence="4">
    <name type="scientific">Heterosigma akashiwo</name>
    <name type="common">Chromophytic alga</name>
    <name type="synonym">Heterosigma carterae</name>
    <dbReference type="NCBI Taxonomy" id="2829"/>
    <lineage>
        <taxon>Eukaryota</taxon>
        <taxon>Sar</taxon>
        <taxon>Stramenopiles</taxon>
        <taxon>Ochrophyta</taxon>
        <taxon>Raphidophyceae</taxon>
        <taxon>Chattonellales</taxon>
        <taxon>Chattonellaceae</taxon>
        <taxon>Heterosigma</taxon>
    </lineage>
</organism>
<dbReference type="EMBL" id="HBIU01038346">
    <property type="protein sequence ID" value="CAE0638758.1"/>
    <property type="molecule type" value="Transcribed_RNA"/>
</dbReference>
<evidence type="ECO:0000313" key="3">
    <source>
        <dbReference type="EMBL" id="CAE0638757.1"/>
    </source>
</evidence>
<protein>
    <submittedName>
        <fullName evidence="4">Uncharacterized protein</fullName>
    </submittedName>
</protein>
<evidence type="ECO:0000256" key="1">
    <source>
        <dbReference type="SAM" id="MobiDB-lite"/>
    </source>
</evidence>
<evidence type="ECO:0000313" key="4">
    <source>
        <dbReference type="EMBL" id="CAE0638758.1"/>
    </source>
</evidence>
<gene>
    <name evidence="2" type="ORF">HAKA00212_LOCUS17541</name>
    <name evidence="3" type="ORF">HAKA00212_LOCUS17542</name>
    <name evidence="4" type="ORF">HAKA00212_LOCUS17543</name>
</gene>
<name>A0A6V1T397_HETAK</name>
<sequence length="349" mass="37157">MVSLRYVRADHQHQVELVGRGLLDGGEEAEGGAELPGHAVVEHRELAVRGHEGQRPVLLKVVEPHALVEVAVVEHHPPRVVAPPRRAAAAAARGPPDDKVLVQRQPQLGVPRQVGLHLDGPIDGAVEHVAVGAEEHVQPLDDVHEDLVPPLARHPHGRAPGGHGLVGGRGGLGLGLGQAHARRDALRRAARFHQHRLIVDEVLEELGGGALREAVVQHLVQQLVHQHEVLPDALLREDPAVVLEDAHEPLQQLQHQGGRHVPRGGGREQQAALPQPQVGQPVQLEHRRRVAAAAAALEAAAFLRTRTTARASTSSAAPPVTLPTAVAKVLLVAVSSSLPPVVKGEEVEE</sequence>
<accession>A0A6V1T397</accession>
<feature type="region of interest" description="Disordered" evidence="1">
    <location>
        <begin position="252"/>
        <end position="281"/>
    </location>
</feature>
<evidence type="ECO:0000313" key="2">
    <source>
        <dbReference type="EMBL" id="CAE0638756.1"/>
    </source>
</evidence>
<dbReference type="EMBL" id="HBIU01038345">
    <property type="protein sequence ID" value="CAE0638757.1"/>
    <property type="molecule type" value="Transcribed_RNA"/>
</dbReference>
<dbReference type="AlphaFoldDB" id="A0A6V1T397"/>